<reference evidence="2 3" key="1">
    <citation type="submission" date="2023-07" db="EMBL/GenBank/DDBJ databases">
        <title>Genomic Encyclopedia of Type Strains, Phase IV (KMG-IV): sequencing the most valuable type-strain genomes for metagenomic binning, comparative biology and taxonomic classification.</title>
        <authorList>
            <person name="Goeker M."/>
        </authorList>
    </citation>
    <scope>NUCLEOTIDE SEQUENCE [LARGE SCALE GENOMIC DNA]</scope>
    <source>
        <strain evidence="2 3">DSM 46876</strain>
    </source>
</reference>
<evidence type="ECO:0000313" key="2">
    <source>
        <dbReference type="EMBL" id="MDQ0417720.1"/>
    </source>
</evidence>
<keyword evidence="3" id="KW-1185">Reference proteome</keyword>
<keyword evidence="1" id="KW-0472">Membrane</keyword>
<accession>A0AAJ1TN15</accession>
<name>A0AAJ1TN15_9BACL</name>
<proteinExistence type="predicted"/>
<dbReference type="AlphaFoldDB" id="A0AAJ1TN15"/>
<dbReference type="EMBL" id="JAUSUV010000007">
    <property type="protein sequence ID" value="MDQ0417720.1"/>
    <property type="molecule type" value="Genomic_DNA"/>
</dbReference>
<evidence type="ECO:0000256" key="1">
    <source>
        <dbReference type="SAM" id="Phobius"/>
    </source>
</evidence>
<evidence type="ECO:0000313" key="3">
    <source>
        <dbReference type="Proteomes" id="UP001238450"/>
    </source>
</evidence>
<comment type="caution">
    <text evidence="2">The sequence shown here is derived from an EMBL/GenBank/DDBJ whole genome shotgun (WGS) entry which is preliminary data.</text>
</comment>
<dbReference type="RefSeq" id="WP_307252888.1">
    <property type="nucleotide sequence ID" value="NZ_JAUSUV010000007.1"/>
</dbReference>
<keyword evidence="1" id="KW-1133">Transmembrane helix</keyword>
<organism evidence="2 3">
    <name type="scientific">Croceifilum oryzae</name>
    <dbReference type="NCBI Taxonomy" id="1553429"/>
    <lineage>
        <taxon>Bacteria</taxon>
        <taxon>Bacillati</taxon>
        <taxon>Bacillota</taxon>
        <taxon>Bacilli</taxon>
        <taxon>Bacillales</taxon>
        <taxon>Thermoactinomycetaceae</taxon>
        <taxon>Croceifilum</taxon>
    </lineage>
</organism>
<sequence length="73" mass="8394">MKRKEQVIGVYPGHVSAHSSNSKPVINNKFDWREGRVCSIIAMLSILLSVAIRNVGRFWCNMFERSLRVLHLP</sequence>
<gene>
    <name evidence="2" type="ORF">J2Z48_001893</name>
</gene>
<feature type="transmembrane region" description="Helical" evidence="1">
    <location>
        <begin position="37"/>
        <end position="56"/>
    </location>
</feature>
<protein>
    <submittedName>
        <fullName evidence="2">Uncharacterized protein</fullName>
    </submittedName>
</protein>
<dbReference type="Proteomes" id="UP001238450">
    <property type="component" value="Unassembled WGS sequence"/>
</dbReference>
<keyword evidence="1" id="KW-0812">Transmembrane</keyword>